<evidence type="ECO:0000259" key="3">
    <source>
        <dbReference type="PROSITE" id="PS51704"/>
    </source>
</evidence>
<dbReference type="RefSeq" id="WP_165113093.1">
    <property type="nucleotide sequence ID" value="NZ_JAALAA010000023.1"/>
</dbReference>
<dbReference type="PANTHER" id="PTHR46211">
    <property type="entry name" value="GLYCEROPHOSPHORYL DIESTER PHOSPHODIESTERASE"/>
    <property type="match status" value="1"/>
</dbReference>
<feature type="signal peptide" evidence="2">
    <location>
        <begin position="1"/>
        <end position="21"/>
    </location>
</feature>
<name>A0A6M1QZG4_9ACTN</name>
<keyword evidence="2" id="KW-0732">Signal</keyword>
<dbReference type="Proteomes" id="UP000483261">
    <property type="component" value="Unassembled WGS sequence"/>
</dbReference>
<comment type="caution">
    <text evidence="4">The sequence shown here is derived from an EMBL/GenBank/DDBJ whole genome shotgun (WGS) entry which is preliminary data.</text>
</comment>
<reference evidence="4 5" key="1">
    <citation type="submission" date="2020-02" db="EMBL/GenBank/DDBJ databases">
        <title>Whole-genome analyses of novel actinobacteria.</title>
        <authorList>
            <person name="Sahin N."/>
        </authorList>
    </citation>
    <scope>NUCLEOTIDE SEQUENCE [LARGE SCALE GENOMIC DNA]</scope>
    <source>
        <strain evidence="4 5">KC13</strain>
    </source>
</reference>
<feature type="compositionally biased region" description="Polar residues" evidence="1">
    <location>
        <begin position="296"/>
        <end position="307"/>
    </location>
</feature>
<dbReference type="AlphaFoldDB" id="A0A6M1QZG4"/>
<dbReference type="InterPro" id="IPR030395">
    <property type="entry name" value="GP_PDE_dom"/>
</dbReference>
<dbReference type="GO" id="GO:0006629">
    <property type="term" value="P:lipid metabolic process"/>
    <property type="evidence" value="ECO:0007669"/>
    <property type="project" value="InterPro"/>
</dbReference>
<organism evidence="4 5">
    <name type="scientific">Nocardioides turkmenicus</name>
    <dbReference type="NCBI Taxonomy" id="2711220"/>
    <lineage>
        <taxon>Bacteria</taxon>
        <taxon>Bacillati</taxon>
        <taxon>Actinomycetota</taxon>
        <taxon>Actinomycetes</taxon>
        <taxon>Propionibacteriales</taxon>
        <taxon>Nocardioidaceae</taxon>
        <taxon>Nocardioides</taxon>
    </lineage>
</organism>
<dbReference type="InterPro" id="IPR017946">
    <property type="entry name" value="PLC-like_Pdiesterase_TIM-brl"/>
</dbReference>
<dbReference type="PROSITE" id="PS51704">
    <property type="entry name" value="GP_PDE"/>
    <property type="match status" value="1"/>
</dbReference>
<proteinExistence type="predicted"/>
<dbReference type="Gene3D" id="3.20.20.190">
    <property type="entry name" value="Phosphatidylinositol (PI) phosphodiesterase"/>
    <property type="match status" value="1"/>
</dbReference>
<dbReference type="Pfam" id="PF03009">
    <property type="entry name" value="GDPD"/>
    <property type="match status" value="1"/>
</dbReference>
<dbReference type="PANTHER" id="PTHR46211:SF1">
    <property type="entry name" value="GLYCEROPHOSPHODIESTER PHOSPHODIESTERASE, CYTOPLASMIC"/>
    <property type="match status" value="1"/>
</dbReference>
<accession>A0A6M1QZG4</accession>
<sequence>MSLSSVASKTFTSALAGVALAAGTMIVPVAVNAVEANRADDITVTAHRGASSYAPENTLAAFAVGIEQDADWIESDVQATKDGELVLMHDTTLSRTTDVEQRFPGRSPWNVKDFTLAEIKTLDAGSWFSEKYAGEPVPTLKEMIAQVRPSRSGILMELKSPALYPGIEKKVAAEFDSFPGYVDSAVAAGRLAVQSFDFGSMRTYKSIQPEVPVGLLGTPAYADLDTYTWADQINPHYGSFDAGYVARVHALGMDIHSWTVNDAATMSAVLDRGVDGIITNNPDVLHDVIAERRTPEQATPEQATPEQATPDAA</sequence>
<gene>
    <name evidence="4" type="ORF">G5C66_21870</name>
</gene>
<feature type="domain" description="GP-PDE" evidence="3">
    <location>
        <begin position="42"/>
        <end position="289"/>
    </location>
</feature>
<evidence type="ECO:0000256" key="2">
    <source>
        <dbReference type="SAM" id="SignalP"/>
    </source>
</evidence>
<protein>
    <submittedName>
        <fullName evidence="4">Glycerophosphodiester phosphodiesterase</fullName>
    </submittedName>
</protein>
<feature type="region of interest" description="Disordered" evidence="1">
    <location>
        <begin position="292"/>
        <end position="313"/>
    </location>
</feature>
<dbReference type="EMBL" id="JAALAA010000023">
    <property type="protein sequence ID" value="NGN95373.1"/>
    <property type="molecule type" value="Genomic_DNA"/>
</dbReference>
<evidence type="ECO:0000313" key="5">
    <source>
        <dbReference type="Proteomes" id="UP000483261"/>
    </source>
</evidence>
<dbReference type="GO" id="GO:0008081">
    <property type="term" value="F:phosphoric diester hydrolase activity"/>
    <property type="evidence" value="ECO:0007669"/>
    <property type="project" value="InterPro"/>
</dbReference>
<evidence type="ECO:0000313" key="4">
    <source>
        <dbReference type="EMBL" id="NGN95373.1"/>
    </source>
</evidence>
<keyword evidence="5" id="KW-1185">Reference proteome</keyword>
<evidence type="ECO:0000256" key="1">
    <source>
        <dbReference type="SAM" id="MobiDB-lite"/>
    </source>
</evidence>
<dbReference type="SUPFAM" id="SSF51695">
    <property type="entry name" value="PLC-like phosphodiesterases"/>
    <property type="match status" value="1"/>
</dbReference>
<feature type="chain" id="PRO_5039235402" evidence="2">
    <location>
        <begin position="22"/>
        <end position="313"/>
    </location>
</feature>